<evidence type="ECO:0000313" key="2">
    <source>
        <dbReference type="Proteomes" id="UP000041254"/>
    </source>
</evidence>
<evidence type="ECO:0000313" key="1">
    <source>
        <dbReference type="EMBL" id="CEM31947.1"/>
    </source>
</evidence>
<dbReference type="EMBL" id="CDMY01000738">
    <property type="protein sequence ID" value="CEM31947.1"/>
    <property type="molecule type" value="Genomic_DNA"/>
</dbReference>
<keyword evidence="2" id="KW-1185">Reference proteome</keyword>
<sequence length="745" mass="83536">MSIVQPLFFTGEAYKMAEEARLERAHLQVIQKELRFRKALLSLRSAQNTQRARTPNTSRAARFLHTEDTPSPTIAAPTISKTLPEVPWSLGMLVANFRRVAAQSAEVFAERRAANEEKWLGREGGQGHADGDVPPDSLLRQFTVPVDPHTHRCISEPPSAGAQPQPHHERHVWTADMSVFAMEQVREALSKGTPFRPGKPFHQPEGPDTSWQELDLPRPISRQQVLQWLFAEEEYSSLLQASQFLTFAPADKAAANFVVVCQSLYRSVLLRECLGGPFTHLDEEEANELREKTHRVTARHFPSNVLSEPAMERPATVYWIPKMHKQPHGVRLITNNRSTRTTPASSLLSDVLKHVKRDLMLHDAIQHGPAIPLTVVRSVDEVAADLHRLNQVLPQGGTMQRSVSTFDIEALFTSIPHDDLKRRLSSLLEMVWRPNHLLEIHRDERQTRWVSQDSATEVPEAPEAPAATKALCASAIRMTRGDVDELIETVVGDTVIDLLGGGATMRQHAGIPMGTNAGPQMADLYLYSYERAFFTSRRRMASLSLPPASHTRLPSALRQVISSPPSSPAAADDPVSALPLPGRLYRYMDDLLAVGMPSAPSLLKHIYPQWLTIKDTTDEADPPRATYLGMSVEVECAADGGWRILLDVGKKQLAFPFELVKSTDALMASCVPDAWRWAGWMSRCDRTLAVCQTHQDVFMDRLAELRELMRGEGLDSGRVDELCRHYVSKYTRRRAAWARQLQMDR</sequence>
<dbReference type="AlphaFoldDB" id="A0A0G4GNT7"/>
<dbReference type="VEuPathDB" id="CryptoDB:Vbra_2356"/>
<reference evidence="1 2" key="1">
    <citation type="submission" date="2014-11" db="EMBL/GenBank/DDBJ databases">
        <authorList>
            <person name="Zhu J."/>
            <person name="Qi W."/>
            <person name="Song R."/>
        </authorList>
    </citation>
    <scope>NUCLEOTIDE SEQUENCE [LARGE SCALE GENOMIC DNA]</scope>
</reference>
<name>A0A0G4GNT7_VITBC</name>
<accession>A0A0G4GNT7</accession>
<dbReference type="InParanoid" id="A0A0G4GNT7"/>
<dbReference type="PANTHER" id="PTHR21301">
    <property type="entry name" value="REVERSE TRANSCRIPTASE"/>
    <property type="match status" value="1"/>
</dbReference>
<organism evidence="1 2">
    <name type="scientific">Vitrella brassicaformis (strain CCMP3155)</name>
    <dbReference type="NCBI Taxonomy" id="1169540"/>
    <lineage>
        <taxon>Eukaryota</taxon>
        <taxon>Sar</taxon>
        <taxon>Alveolata</taxon>
        <taxon>Colpodellida</taxon>
        <taxon>Vitrellaceae</taxon>
        <taxon>Vitrella</taxon>
    </lineage>
</organism>
<gene>
    <name evidence="1" type="ORF">Vbra_2356</name>
</gene>
<dbReference type="OrthoDB" id="7759795at2759"/>
<protein>
    <submittedName>
        <fullName evidence="1">Uncharacterized protein</fullName>
    </submittedName>
</protein>
<dbReference type="PANTHER" id="PTHR21301:SF10">
    <property type="entry name" value="REVERSE TRANSCRIPTASE DOMAIN-CONTAINING PROTEIN"/>
    <property type="match status" value="1"/>
</dbReference>
<proteinExistence type="predicted"/>
<dbReference type="Proteomes" id="UP000041254">
    <property type="component" value="Unassembled WGS sequence"/>
</dbReference>